<feature type="binding site" evidence="7">
    <location>
        <position position="213"/>
    </location>
    <ligand>
        <name>NAD(+)</name>
        <dbReference type="ChEBI" id="CHEBI:57540"/>
    </ligand>
</feature>
<feature type="binding site" evidence="8">
    <location>
        <position position="258"/>
    </location>
    <ligand>
        <name>substrate</name>
    </ligand>
</feature>
<dbReference type="FunFam" id="3.40.50.1980:FF:000001">
    <property type="entry name" value="Histidinol dehydrogenase"/>
    <property type="match status" value="1"/>
</dbReference>
<accession>A0AAP8T8C6</accession>
<dbReference type="InterPro" id="IPR012131">
    <property type="entry name" value="Hstdl_DH"/>
</dbReference>
<evidence type="ECO:0000313" key="12">
    <source>
        <dbReference type="Proteomes" id="UP000235914"/>
    </source>
</evidence>
<evidence type="ECO:0000313" key="11">
    <source>
        <dbReference type="EMBL" id="PNC53341.1"/>
    </source>
</evidence>
<comment type="caution">
    <text evidence="11">The sequence shown here is derived from an EMBL/GenBank/DDBJ whole genome shotgun (WGS) entry which is preliminary data.</text>
</comment>
<keyword evidence="2 9" id="KW-0479">Metal-binding</keyword>
<organism evidence="11 12">
    <name type="scientific">Akkermansia muciniphila</name>
    <dbReference type="NCBI Taxonomy" id="239935"/>
    <lineage>
        <taxon>Bacteria</taxon>
        <taxon>Pseudomonadati</taxon>
        <taxon>Verrucomicrobiota</taxon>
        <taxon>Verrucomicrobiia</taxon>
        <taxon>Verrucomicrobiales</taxon>
        <taxon>Akkermansiaceae</taxon>
        <taxon>Akkermansia</taxon>
    </lineage>
</organism>
<dbReference type="Proteomes" id="UP000235914">
    <property type="component" value="Unassembled WGS sequence"/>
</dbReference>
<evidence type="ECO:0000256" key="6">
    <source>
        <dbReference type="PIRSR" id="PIRSR000099-1"/>
    </source>
</evidence>
<feature type="binding site" evidence="8">
    <location>
        <position position="360"/>
    </location>
    <ligand>
        <name>substrate</name>
    </ligand>
</feature>
<dbReference type="PRINTS" id="PR00083">
    <property type="entry name" value="HOLDHDRGNASE"/>
</dbReference>
<dbReference type="GO" id="GO:0000105">
    <property type="term" value="P:L-histidine biosynthetic process"/>
    <property type="evidence" value="ECO:0007669"/>
    <property type="project" value="InterPro"/>
</dbReference>
<feature type="active site" description="Proton acceptor" evidence="6">
    <location>
        <position position="326"/>
    </location>
</feature>
<dbReference type="NCBIfam" id="TIGR00069">
    <property type="entry name" value="hisD"/>
    <property type="match status" value="1"/>
</dbReference>
<dbReference type="RefSeq" id="WP_102736157.1">
    <property type="nucleotide sequence ID" value="NZ_PJKN01000008.1"/>
</dbReference>
<feature type="binding site" evidence="9">
    <location>
        <position position="258"/>
    </location>
    <ligand>
        <name>Zn(2+)</name>
        <dbReference type="ChEBI" id="CHEBI:29105"/>
    </ligand>
</feature>
<evidence type="ECO:0000256" key="3">
    <source>
        <dbReference type="ARBA" id="ARBA00022833"/>
    </source>
</evidence>
<evidence type="ECO:0000256" key="8">
    <source>
        <dbReference type="PIRSR" id="PIRSR000099-3"/>
    </source>
</evidence>
<evidence type="ECO:0000256" key="9">
    <source>
        <dbReference type="PIRSR" id="PIRSR000099-4"/>
    </source>
</evidence>
<dbReference type="AlphaFoldDB" id="A0AAP8T8C6"/>
<dbReference type="InterPro" id="IPR016161">
    <property type="entry name" value="Ald_DH/histidinol_DH"/>
</dbReference>
<dbReference type="GO" id="GO:0004399">
    <property type="term" value="F:histidinol dehydrogenase activity"/>
    <property type="evidence" value="ECO:0007669"/>
    <property type="project" value="InterPro"/>
</dbReference>
<keyword evidence="4 5" id="KW-0560">Oxidoreductase</keyword>
<dbReference type="InterPro" id="IPR022695">
    <property type="entry name" value="Histidinol_DH_monofunct"/>
</dbReference>
<keyword evidence="7" id="KW-0520">NAD</keyword>
<feature type="binding site" evidence="9">
    <location>
        <position position="419"/>
    </location>
    <ligand>
        <name>Zn(2+)</name>
        <dbReference type="ChEBI" id="CHEBI:29105"/>
    </ligand>
</feature>
<feature type="binding site" evidence="8">
    <location>
        <position position="327"/>
    </location>
    <ligand>
        <name>substrate</name>
    </ligand>
</feature>
<feature type="binding site" evidence="9">
    <location>
        <position position="261"/>
    </location>
    <ligand>
        <name>Zn(2+)</name>
        <dbReference type="ChEBI" id="CHEBI:29105"/>
    </ligand>
</feature>
<dbReference type="PANTHER" id="PTHR21256">
    <property type="entry name" value="HISTIDINOL DEHYDROGENASE HDH"/>
    <property type="match status" value="1"/>
</dbReference>
<feature type="binding site" evidence="8">
    <location>
        <position position="236"/>
    </location>
    <ligand>
        <name>substrate</name>
    </ligand>
</feature>
<gene>
    <name evidence="11" type="primary">hisD</name>
    <name evidence="11" type="ORF">CXU09_11635</name>
</gene>
<feature type="binding site" evidence="7">
    <location>
        <position position="128"/>
    </location>
    <ligand>
        <name>NAD(+)</name>
        <dbReference type="ChEBI" id="CHEBI:57540"/>
    </ligand>
</feature>
<evidence type="ECO:0000256" key="5">
    <source>
        <dbReference type="PIRNR" id="PIRNR000099"/>
    </source>
</evidence>
<feature type="binding site" evidence="8">
    <location>
        <position position="419"/>
    </location>
    <ligand>
        <name>substrate</name>
    </ligand>
</feature>
<feature type="binding site" evidence="8">
    <location>
        <position position="414"/>
    </location>
    <ligand>
        <name>substrate</name>
    </ligand>
</feature>
<feature type="binding site" evidence="9">
    <location>
        <position position="360"/>
    </location>
    <ligand>
        <name>Zn(2+)</name>
        <dbReference type="ChEBI" id="CHEBI:29105"/>
    </ligand>
</feature>
<evidence type="ECO:0000256" key="1">
    <source>
        <dbReference type="ARBA" id="ARBA00010178"/>
    </source>
</evidence>
<evidence type="ECO:0000256" key="2">
    <source>
        <dbReference type="ARBA" id="ARBA00022723"/>
    </source>
</evidence>
<dbReference type="PROSITE" id="PS00611">
    <property type="entry name" value="HISOL_DEHYDROGENASE"/>
    <property type="match status" value="1"/>
</dbReference>
<dbReference type="GO" id="GO:0005737">
    <property type="term" value="C:cytoplasm"/>
    <property type="evidence" value="ECO:0007669"/>
    <property type="project" value="TreeGrafter"/>
</dbReference>
<dbReference type="InterPro" id="IPR001692">
    <property type="entry name" value="Histidinol_DH_CS"/>
</dbReference>
<dbReference type="Gene3D" id="3.40.50.1980">
    <property type="entry name" value="Nitrogenase molybdenum iron protein domain"/>
    <property type="match status" value="2"/>
</dbReference>
<evidence type="ECO:0000256" key="10">
    <source>
        <dbReference type="RuleBase" id="RU004175"/>
    </source>
</evidence>
<dbReference type="EMBL" id="PJKN01000008">
    <property type="protein sequence ID" value="PNC53341.1"/>
    <property type="molecule type" value="Genomic_DNA"/>
</dbReference>
<feature type="binding site" evidence="8">
    <location>
        <position position="261"/>
    </location>
    <ligand>
        <name>substrate</name>
    </ligand>
</feature>
<feature type="active site" description="Proton acceptor" evidence="6">
    <location>
        <position position="327"/>
    </location>
</feature>
<protein>
    <submittedName>
        <fullName evidence="11">Histidinol dehydrogenase</fullName>
    </submittedName>
</protein>
<sequence length="432" mass="46027">MKIYRPSDTCFDEMKSRMNRRALPEDSVRDTVNAIIQDVSARGDEALFDYASRFDKVHLDSSSLFVTEAELAEAEAMVEGSVKEAIAVSLANIHYFSDRSRRQDWSGVNAQGVEVAERFLPYDRVGIYIPGGKAPLVSTSIMTGGFAQAAGVREIVAATPCGPDGQVNPALLYALKASGATEIVKIGGAQAIAALALGTESVKPVEKIFGPGNRFVVEAKRQLVGAVAIDLLPGPSEVMVLADDTADAEFLAADLLAQGEHGPDSVVVFVTTSEALLKQVEAEVERQAALLSRGSIIREVLDKHAYGFLVSSIQEGVELVNAFAPEHLVLVTRDEEAVLSGIRTAGAIYAGSLSTVACGDFLAGPSHTLPTGGAGKSFSGLRADQFQRRTSVVRMDRNAVLNSAPYVAEFARVEGLDAHNHSIQVRAARVDR</sequence>
<evidence type="ECO:0000256" key="7">
    <source>
        <dbReference type="PIRSR" id="PIRSR000099-2"/>
    </source>
</evidence>
<dbReference type="PIRSF" id="PIRSF000099">
    <property type="entry name" value="Histidinol_dh"/>
    <property type="match status" value="1"/>
</dbReference>
<dbReference type="SUPFAM" id="SSF53720">
    <property type="entry name" value="ALDH-like"/>
    <property type="match status" value="1"/>
</dbReference>
<dbReference type="Pfam" id="PF00815">
    <property type="entry name" value="Histidinol_dh"/>
    <property type="match status" value="1"/>
</dbReference>
<comment type="similarity">
    <text evidence="1 5 10">Belongs to the histidinol dehydrogenase family.</text>
</comment>
<dbReference type="GO" id="GO:0051287">
    <property type="term" value="F:NAD binding"/>
    <property type="evidence" value="ECO:0007669"/>
    <property type="project" value="InterPro"/>
</dbReference>
<name>A0AAP8T8C6_9BACT</name>
<keyword evidence="3 9" id="KW-0862">Zinc</keyword>
<dbReference type="CDD" id="cd06572">
    <property type="entry name" value="Histidinol_dh"/>
    <property type="match status" value="1"/>
</dbReference>
<feature type="binding site" evidence="7">
    <location>
        <position position="190"/>
    </location>
    <ligand>
        <name>NAD(+)</name>
        <dbReference type="ChEBI" id="CHEBI:57540"/>
    </ligand>
</feature>
<reference evidence="11 12" key="1">
    <citation type="journal article" date="2017" name="BMC Genomics">
        <title>Genome sequencing of 39 Akkermansia muciniphila isolates reveals its population structure, genomic and functional diverisity, and global distribution in mammalian gut microbiotas.</title>
        <authorList>
            <person name="Guo X."/>
            <person name="Li S."/>
            <person name="Zhang J."/>
            <person name="Wu F."/>
            <person name="Li X."/>
            <person name="Wu D."/>
            <person name="Zhang M."/>
            <person name="Ou Z."/>
            <person name="Jie Z."/>
            <person name="Yan Q."/>
            <person name="Li P."/>
            <person name="Yi J."/>
            <person name="Peng Y."/>
        </authorList>
    </citation>
    <scope>NUCLEOTIDE SEQUENCE [LARGE SCALE GENOMIC DNA]</scope>
    <source>
        <strain evidence="11 12">GP43</strain>
    </source>
</reference>
<evidence type="ECO:0000256" key="4">
    <source>
        <dbReference type="ARBA" id="ARBA00023002"/>
    </source>
</evidence>
<dbReference type="GO" id="GO:0046872">
    <property type="term" value="F:metal ion binding"/>
    <property type="evidence" value="ECO:0007669"/>
    <property type="project" value="UniProtKB-KW"/>
</dbReference>
<comment type="cofactor">
    <cofactor evidence="9">
        <name>Zn(2+)</name>
        <dbReference type="ChEBI" id="CHEBI:29105"/>
    </cofactor>
    <text evidence="9">Binds 1 zinc ion per subunit.</text>
</comment>
<dbReference type="Gene3D" id="1.20.5.1300">
    <property type="match status" value="1"/>
</dbReference>
<proteinExistence type="inferred from homology"/>
<dbReference type="PANTHER" id="PTHR21256:SF2">
    <property type="entry name" value="HISTIDINE BIOSYNTHESIS TRIFUNCTIONAL PROTEIN"/>
    <property type="match status" value="1"/>
</dbReference>